<dbReference type="OrthoDB" id="9778453at2"/>
<comment type="caution">
    <text evidence="3">The sequence shown here is derived from an EMBL/GenBank/DDBJ whole genome shotgun (WGS) entry which is preliminary data.</text>
</comment>
<dbReference type="FunCoup" id="A0A2S8SQ84">
    <property type="interactions" value="1"/>
</dbReference>
<dbReference type="Gene3D" id="1.10.3210.10">
    <property type="entry name" value="Hypothetical protein af1432"/>
    <property type="match status" value="1"/>
</dbReference>
<dbReference type="EMBL" id="NIGF01000017">
    <property type="protein sequence ID" value="PQV62962.1"/>
    <property type="molecule type" value="Genomic_DNA"/>
</dbReference>
<protein>
    <submittedName>
        <fullName evidence="3">3'-5' exoribonuclease</fullName>
    </submittedName>
</protein>
<dbReference type="InterPro" id="IPR003607">
    <property type="entry name" value="HD/PDEase_dom"/>
</dbReference>
<evidence type="ECO:0000313" key="3">
    <source>
        <dbReference type="EMBL" id="PQV62962.1"/>
    </source>
</evidence>
<dbReference type="PANTHER" id="PTHR37294">
    <property type="entry name" value="3'-5' EXORIBONUCLEASE YHAM"/>
    <property type="match status" value="1"/>
</dbReference>
<accession>A0A2S8SQ84</accession>
<dbReference type="RefSeq" id="WP_106380839.1">
    <property type="nucleotide sequence ID" value="NZ_NIGF01000017.1"/>
</dbReference>
<evidence type="ECO:0000259" key="2">
    <source>
        <dbReference type="SMART" id="SM00471"/>
    </source>
</evidence>
<gene>
    <name evidence="3" type="ORF">B1R32_1174</name>
</gene>
<dbReference type="SUPFAM" id="SSF109604">
    <property type="entry name" value="HD-domain/PDEase-like"/>
    <property type="match status" value="1"/>
</dbReference>
<proteinExistence type="predicted"/>
<dbReference type="GO" id="GO:0031125">
    <property type="term" value="P:rRNA 3'-end processing"/>
    <property type="evidence" value="ECO:0007669"/>
    <property type="project" value="TreeGrafter"/>
</dbReference>
<name>A0A2S8SQ84_9BACT</name>
<dbReference type="InterPro" id="IPR050798">
    <property type="entry name" value="YhaM_exoribonuc/phosphodiest"/>
</dbReference>
<dbReference type="GO" id="GO:0016787">
    <property type="term" value="F:hydrolase activity"/>
    <property type="evidence" value="ECO:0007669"/>
    <property type="project" value="UniProtKB-KW"/>
</dbReference>
<dbReference type="AlphaFoldDB" id="A0A2S8SQ84"/>
<feature type="domain" description="HD/PDEase" evidence="2">
    <location>
        <begin position="162"/>
        <end position="296"/>
    </location>
</feature>
<evidence type="ECO:0000313" key="4">
    <source>
        <dbReference type="Proteomes" id="UP000237684"/>
    </source>
</evidence>
<sequence>MPDSNRRLTDFAPGDPFDGAVFIAASLAVRATSGGAPFLSCKLRDSTGEVAAKLWNAPDDILTQLNGAKLVKVRGFVERGGKYSGDFRLQSIAPHPEPDDLTPFLTPLPGDFAAHKARFFEMIRAVKNPHLHALLKEIFRTDGAYFDKFCEAPAAKSMHHSHRGGLLEHCGEVALLCDKNASVLPHLDRDLLVTAALLHDIGKLEEMESGLSAGTYTHAGELVGHVVLGTCIVASAIEKIEDFPPKLKAEVMHLILSHHGEPEFGAARRPMCAEALILSLCDLMSAKIAQCRDKTDCDGDFAPLNQGWHGLPDAPQRSIYIGKMREMRDNELE</sequence>
<dbReference type="NCBIfam" id="TIGR00277">
    <property type="entry name" value="HDIG"/>
    <property type="match status" value="1"/>
</dbReference>
<dbReference type="InterPro" id="IPR006675">
    <property type="entry name" value="HDIG_dom"/>
</dbReference>
<dbReference type="SMART" id="SM00471">
    <property type="entry name" value="HDc"/>
    <property type="match status" value="1"/>
</dbReference>
<dbReference type="CDD" id="cd00077">
    <property type="entry name" value="HDc"/>
    <property type="match status" value="1"/>
</dbReference>
<dbReference type="InterPro" id="IPR006674">
    <property type="entry name" value="HD_domain"/>
</dbReference>
<keyword evidence="1" id="KW-0378">Hydrolase</keyword>
<evidence type="ECO:0000256" key="1">
    <source>
        <dbReference type="ARBA" id="ARBA00022801"/>
    </source>
</evidence>
<dbReference type="Pfam" id="PF01966">
    <property type="entry name" value="HD"/>
    <property type="match status" value="1"/>
</dbReference>
<dbReference type="PANTHER" id="PTHR37294:SF1">
    <property type="entry name" value="3'-5' EXORIBONUCLEASE YHAM"/>
    <property type="match status" value="1"/>
</dbReference>
<keyword evidence="4" id="KW-1185">Reference proteome</keyword>
<reference evidence="3 4" key="1">
    <citation type="journal article" date="2018" name="Syst. Appl. Microbiol.">
        <title>Abditibacterium utsteinense sp. nov., the first cultivated member of candidate phylum FBP, isolated from ice-free Antarctic soil samples.</title>
        <authorList>
            <person name="Tahon G."/>
            <person name="Tytgat B."/>
            <person name="Lebbe L."/>
            <person name="Carlier A."/>
            <person name="Willems A."/>
        </authorList>
    </citation>
    <scope>NUCLEOTIDE SEQUENCE [LARGE SCALE GENOMIC DNA]</scope>
    <source>
        <strain evidence="3 4">LMG 29911</strain>
    </source>
</reference>
<organism evidence="3 4">
    <name type="scientific">Abditibacterium utsteinense</name>
    <dbReference type="NCBI Taxonomy" id="1960156"/>
    <lineage>
        <taxon>Bacteria</taxon>
        <taxon>Pseudomonadati</taxon>
        <taxon>Abditibacteriota</taxon>
        <taxon>Abditibacteriia</taxon>
        <taxon>Abditibacteriales</taxon>
        <taxon>Abditibacteriaceae</taxon>
        <taxon>Abditibacterium</taxon>
    </lineage>
</organism>
<dbReference type="Proteomes" id="UP000237684">
    <property type="component" value="Unassembled WGS sequence"/>
</dbReference>
<dbReference type="InParanoid" id="A0A2S8SQ84"/>